<proteinExistence type="predicted"/>
<name>A0A845UF34_9PROT</name>
<protein>
    <submittedName>
        <fullName evidence="7">LPS export ABC transporter permease LptG</fullName>
    </submittedName>
</protein>
<evidence type="ECO:0000256" key="2">
    <source>
        <dbReference type="ARBA" id="ARBA00022475"/>
    </source>
</evidence>
<evidence type="ECO:0000313" key="7">
    <source>
        <dbReference type="EMBL" id="NDU43190.1"/>
    </source>
</evidence>
<keyword evidence="4 6" id="KW-1133">Transmembrane helix</keyword>
<dbReference type="InterPro" id="IPR030923">
    <property type="entry name" value="LptG"/>
</dbReference>
<evidence type="ECO:0000256" key="5">
    <source>
        <dbReference type="ARBA" id="ARBA00023136"/>
    </source>
</evidence>
<dbReference type="GO" id="GO:0055085">
    <property type="term" value="P:transmembrane transport"/>
    <property type="evidence" value="ECO:0007669"/>
    <property type="project" value="InterPro"/>
</dbReference>
<feature type="transmembrane region" description="Helical" evidence="6">
    <location>
        <begin position="278"/>
        <end position="295"/>
    </location>
</feature>
<reference evidence="7" key="1">
    <citation type="submission" date="2019-11" db="EMBL/GenBank/DDBJ databases">
        <title>Acidithiobacillus ferrianus sp. nov.: a facultatively anaerobic and extremely acidophilic chemolithoautotroph.</title>
        <authorList>
            <person name="Norris P.R."/>
            <person name="Falagan C."/>
            <person name="Moya-Beltran A."/>
            <person name="Castro M."/>
            <person name="Quatrini R."/>
            <person name="Johnson D.B."/>
        </authorList>
    </citation>
    <scope>NUCLEOTIDE SEQUENCE [LARGE SCALE GENOMIC DNA]</scope>
    <source>
        <strain evidence="7">MG</strain>
    </source>
</reference>
<comment type="caution">
    <text evidence="7">The sequence shown here is derived from an EMBL/GenBank/DDBJ whole genome shotgun (WGS) entry which is preliminary data.</text>
</comment>
<dbReference type="PANTHER" id="PTHR33529:SF2">
    <property type="entry name" value="LIPOPOLYSACCHARIDE EXPORT SYSTEM PERMEASE PROTEIN LPTG"/>
    <property type="match status" value="1"/>
</dbReference>
<dbReference type="NCBIfam" id="TIGR04408">
    <property type="entry name" value="LptG_lptG"/>
    <property type="match status" value="1"/>
</dbReference>
<sequence length="358" mass="39054">MKRADRLLFRGMLLYSSLILVLLLALIFIAQLIAKSSGPGHGVWSMTQLVVYSTLQLPDVAYDVIPLALLLGALVWMSILNGHSELIALRMSGWSVWRLERPLLLVGLLGAGLMFALGELVVPETAPAAEAMWANAGAPGAGFHDMGAQGLWLRDGSQIIQILAVGNGGQTLRNLHIVQVQSGLVGISAMLTARQAQFRAGHWVLLGVHRSEITPRQILMKSMEEMPWSVSLHPATLRSFSHPTRTMTLLTLWRTYRALQGTALTMNRFALAFWQRVSYPWVGLVMILLAVPFVTRNPRGGGLAARVLTGLILGLGFHFLTEMSGYISVSGGIPPMAATWLPILLFAAIAGFLHRLSR</sequence>
<feature type="transmembrane region" description="Helical" evidence="6">
    <location>
        <begin position="103"/>
        <end position="122"/>
    </location>
</feature>
<dbReference type="AlphaFoldDB" id="A0A845UF34"/>
<dbReference type="RefSeq" id="WP_163098415.1">
    <property type="nucleotide sequence ID" value="NZ_CP127523.1"/>
</dbReference>
<keyword evidence="5 6" id="KW-0472">Membrane</keyword>
<dbReference type="EMBL" id="WNJL01000037">
    <property type="protein sequence ID" value="NDU43190.1"/>
    <property type="molecule type" value="Genomic_DNA"/>
</dbReference>
<accession>A0A845UF34</accession>
<evidence type="ECO:0000256" key="6">
    <source>
        <dbReference type="SAM" id="Phobius"/>
    </source>
</evidence>
<keyword evidence="2" id="KW-1003">Cell membrane</keyword>
<evidence type="ECO:0000256" key="3">
    <source>
        <dbReference type="ARBA" id="ARBA00022692"/>
    </source>
</evidence>
<dbReference type="PANTHER" id="PTHR33529">
    <property type="entry name" value="SLR0882 PROTEIN-RELATED"/>
    <property type="match status" value="1"/>
</dbReference>
<comment type="subcellular location">
    <subcellularLocation>
        <location evidence="1">Cell membrane</location>
        <topology evidence="1">Multi-pass membrane protein</topology>
    </subcellularLocation>
</comment>
<evidence type="ECO:0000256" key="4">
    <source>
        <dbReference type="ARBA" id="ARBA00022989"/>
    </source>
</evidence>
<evidence type="ECO:0000256" key="1">
    <source>
        <dbReference type="ARBA" id="ARBA00004651"/>
    </source>
</evidence>
<dbReference type="Pfam" id="PF03739">
    <property type="entry name" value="LptF_LptG"/>
    <property type="match status" value="1"/>
</dbReference>
<feature type="transmembrane region" description="Helical" evidence="6">
    <location>
        <begin position="12"/>
        <end position="34"/>
    </location>
</feature>
<dbReference type="InterPro" id="IPR005495">
    <property type="entry name" value="LptG/LptF_permease"/>
</dbReference>
<dbReference type="GO" id="GO:0015920">
    <property type="term" value="P:lipopolysaccharide transport"/>
    <property type="evidence" value="ECO:0007669"/>
    <property type="project" value="TreeGrafter"/>
</dbReference>
<feature type="transmembrane region" description="Helical" evidence="6">
    <location>
        <begin position="307"/>
        <end position="327"/>
    </location>
</feature>
<dbReference type="GO" id="GO:0043190">
    <property type="term" value="C:ATP-binding cassette (ABC) transporter complex"/>
    <property type="evidence" value="ECO:0007669"/>
    <property type="project" value="InterPro"/>
</dbReference>
<feature type="transmembrane region" description="Helical" evidence="6">
    <location>
        <begin position="64"/>
        <end position="82"/>
    </location>
</feature>
<organism evidence="7">
    <name type="scientific">Acidithiobacillus ferrianus</name>
    <dbReference type="NCBI Taxonomy" id="2678518"/>
    <lineage>
        <taxon>Bacteria</taxon>
        <taxon>Pseudomonadati</taxon>
        <taxon>Pseudomonadota</taxon>
        <taxon>Acidithiobacillia</taxon>
        <taxon>Acidithiobacillales</taxon>
        <taxon>Acidithiobacillaceae</taxon>
        <taxon>Acidithiobacillus</taxon>
    </lineage>
</organism>
<feature type="transmembrane region" description="Helical" evidence="6">
    <location>
        <begin position="333"/>
        <end position="353"/>
    </location>
</feature>
<gene>
    <name evidence="7" type="primary">lptG</name>
    <name evidence="7" type="ORF">GL267_11265</name>
</gene>
<keyword evidence="3 6" id="KW-0812">Transmembrane</keyword>